<proteinExistence type="predicted"/>
<sequence>MALEDVVFTKKRVCFDKLIPYGFSFDGEIYHYTESFLEDSFEARVSISKDGHLSACVIDLELDEEYLALRVERAVGSFVGQVREGYLEILERIAATCFEAQLFSQEQTNRLAIYLTENFGDQTDSPFAKFPSFTAFRHPDNQKWYGLVGTVERSKLQLGDEEWSNEDLKEVVEIINIKVSPNDIPRLTEKTSIYPAYHMSKKSWVTVVLDGKVSDQELFELVLKSRQLVAPKTVSNPNGTDYWIIPANMKNYDIDREFAAHQTVYWHQKKSLKKGDVVLIYITAPTKAVRYICEVLDDHLAEEDGEMMLIRLRQQLSDSELTLDRLKELGVTNIRGPRRLTAPAISYLKKNVLS</sequence>
<protein>
    <submittedName>
        <fullName evidence="1">MmcQ family protein</fullName>
    </submittedName>
</protein>
<dbReference type="Proteomes" id="UP000279194">
    <property type="component" value="Unassembled WGS sequence"/>
</dbReference>
<dbReference type="InterPro" id="IPR038056">
    <property type="entry name" value="YjbR-like_sf"/>
</dbReference>
<dbReference type="SUPFAM" id="SSF88697">
    <property type="entry name" value="PUA domain-like"/>
    <property type="match status" value="1"/>
</dbReference>
<name>A0A3L9DRS0_9STRE</name>
<dbReference type="OrthoDB" id="9789813at2"/>
<dbReference type="InterPro" id="IPR015947">
    <property type="entry name" value="PUA-like_sf"/>
</dbReference>
<dbReference type="SUPFAM" id="SSF142906">
    <property type="entry name" value="YjbR-like"/>
    <property type="match status" value="1"/>
</dbReference>
<evidence type="ECO:0000313" key="1">
    <source>
        <dbReference type="EMBL" id="RLY02928.1"/>
    </source>
</evidence>
<reference evidence="1 2" key="1">
    <citation type="submission" date="2018-10" db="EMBL/GenBank/DDBJ databases">
        <title>Streptococcus hillyeri sp. nov., isolated from equine tracheal sample.</title>
        <authorList>
            <person name="Macfadyen A.C."/>
            <person name="Waller A."/>
            <person name="Paterson G.K."/>
        </authorList>
    </citation>
    <scope>NUCLEOTIDE SEQUENCE [LARGE SCALE GENOMIC DNA]</scope>
    <source>
        <strain evidence="1 2">28462</strain>
    </source>
</reference>
<dbReference type="AlphaFoldDB" id="A0A3L9DRS0"/>
<accession>A0A3L9DRS0</accession>
<keyword evidence="2" id="KW-1185">Reference proteome</keyword>
<comment type="caution">
    <text evidence="1">The sequence shown here is derived from an EMBL/GenBank/DDBJ whole genome shotgun (WGS) entry which is preliminary data.</text>
</comment>
<dbReference type="EMBL" id="RCVM01000011">
    <property type="protein sequence ID" value="RLY02928.1"/>
    <property type="molecule type" value="Genomic_DNA"/>
</dbReference>
<dbReference type="PANTHER" id="PTHR35145:SF1">
    <property type="entry name" value="CYTOPLASMIC PROTEIN"/>
    <property type="match status" value="1"/>
</dbReference>
<organism evidence="1 2">
    <name type="scientific">Streptococcus hillyeri</name>
    <dbReference type="NCBI Taxonomy" id="2282420"/>
    <lineage>
        <taxon>Bacteria</taxon>
        <taxon>Bacillati</taxon>
        <taxon>Bacillota</taxon>
        <taxon>Bacilli</taxon>
        <taxon>Lactobacillales</taxon>
        <taxon>Streptococcaceae</taxon>
        <taxon>Streptococcus</taxon>
    </lineage>
</organism>
<dbReference type="InterPro" id="IPR007351">
    <property type="entry name" value="YjbR"/>
</dbReference>
<dbReference type="PANTHER" id="PTHR35145">
    <property type="entry name" value="CYTOPLASMIC PROTEIN-RELATED"/>
    <property type="match status" value="1"/>
</dbReference>
<evidence type="ECO:0000313" key="2">
    <source>
        <dbReference type="Proteomes" id="UP000279194"/>
    </source>
</evidence>
<dbReference type="Gene3D" id="3.90.1150.30">
    <property type="match status" value="1"/>
</dbReference>
<dbReference type="InterPro" id="IPR058532">
    <property type="entry name" value="YjbR/MT2646/Rv2570-like"/>
</dbReference>
<dbReference type="RefSeq" id="WP_121835772.1">
    <property type="nucleotide sequence ID" value="NZ_CP163513.1"/>
</dbReference>
<gene>
    <name evidence="1" type="ORF">EAF07_06440</name>
</gene>
<dbReference type="Pfam" id="PF04237">
    <property type="entry name" value="YjbR"/>
    <property type="match status" value="1"/>
</dbReference>